<sequence length="200" mass="22942">MLAGAPSTVGIGRYLEDGYDGLQGASTRSRQFWNRIPDSERQKIIEYALDRPWMSYREISVDFTDSQSYFVSESSVYRILKAAGLVTSPAFAVQSAKDEFDQKTRRINEMWQTDFTYFKIIGWGWYYLSTVLDDYSRKIIAWKLCTSMTADDVKSTLDQAILNTGMKAEKIIPKPRLLSDNGPCYISSELKNYLKGQKML</sequence>
<evidence type="ECO:0000313" key="2">
    <source>
        <dbReference type="EMBL" id="GAI97744.1"/>
    </source>
</evidence>
<dbReference type="AlphaFoldDB" id="X1UZE1"/>
<protein>
    <recommendedName>
        <fullName evidence="1">Integrase catalytic domain-containing protein</fullName>
    </recommendedName>
</protein>
<dbReference type="PANTHER" id="PTHR46889">
    <property type="entry name" value="TRANSPOSASE INSF FOR INSERTION SEQUENCE IS3B-RELATED"/>
    <property type="match status" value="1"/>
</dbReference>
<dbReference type="GO" id="GO:0003676">
    <property type="term" value="F:nucleic acid binding"/>
    <property type="evidence" value="ECO:0007669"/>
    <property type="project" value="InterPro"/>
</dbReference>
<gene>
    <name evidence="2" type="ORF">S12H4_39123</name>
</gene>
<dbReference type="PROSITE" id="PS50994">
    <property type="entry name" value="INTEGRASE"/>
    <property type="match status" value="1"/>
</dbReference>
<dbReference type="Pfam" id="PF13565">
    <property type="entry name" value="HTH_32"/>
    <property type="match status" value="1"/>
</dbReference>
<name>X1UZE1_9ZZZZ</name>
<dbReference type="Gene3D" id="3.30.420.10">
    <property type="entry name" value="Ribonuclease H-like superfamily/Ribonuclease H"/>
    <property type="match status" value="1"/>
</dbReference>
<dbReference type="InterPro" id="IPR001584">
    <property type="entry name" value="Integrase_cat-core"/>
</dbReference>
<dbReference type="EMBL" id="BARW01023617">
    <property type="protein sequence ID" value="GAI97744.1"/>
    <property type="molecule type" value="Genomic_DNA"/>
</dbReference>
<comment type="caution">
    <text evidence="2">The sequence shown here is derived from an EMBL/GenBank/DDBJ whole genome shotgun (WGS) entry which is preliminary data.</text>
</comment>
<dbReference type="PANTHER" id="PTHR46889:SF4">
    <property type="entry name" value="TRANSPOSASE INSO FOR INSERTION SEQUENCE ELEMENT IS911B-RELATED"/>
    <property type="match status" value="1"/>
</dbReference>
<organism evidence="2">
    <name type="scientific">marine sediment metagenome</name>
    <dbReference type="NCBI Taxonomy" id="412755"/>
    <lineage>
        <taxon>unclassified sequences</taxon>
        <taxon>metagenomes</taxon>
        <taxon>ecological metagenomes</taxon>
    </lineage>
</organism>
<proteinExistence type="predicted"/>
<dbReference type="GO" id="GO:0015074">
    <property type="term" value="P:DNA integration"/>
    <property type="evidence" value="ECO:0007669"/>
    <property type="project" value="InterPro"/>
</dbReference>
<accession>X1UZE1</accession>
<dbReference type="InterPro" id="IPR036397">
    <property type="entry name" value="RNaseH_sf"/>
</dbReference>
<feature type="non-terminal residue" evidence="2">
    <location>
        <position position="200"/>
    </location>
</feature>
<dbReference type="InterPro" id="IPR050900">
    <property type="entry name" value="Transposase_IS3/IS150/IS904"/>
</dbReference>
<dbReference type="InterPro" id="IPR012337">
    <property type="entry name" value="RNaseH-like_sf"/>
</dbReference>
<dbReference type="SUPFAM" id="SSF53098">
    <property type="entry name" value="Ribonuclease H-like"/>
    <property type="match status" value="1"/>
</dbReference>
<reference evidence="2" key="1">
    <citation type="journal article" date="2014" name="Front. Microbiol.">
        <title>High frequency of phylogenetically diverse reductive dehalogenase-homologous genes in deep subseafloor sedimentary metagenomes.</title>
        <authorList>
            <person name="Kawai M."/>
            <person name="Futagami T."/>
            <person name="Toyoda A."/>
            <person name="Takaki Y."/>
            <person name="Nishi S."/>
            <person name="Hori S."/>
            <person name="Arai W."/>
            <person name="Tsubouchi T."/>
            <person name="Morono Y."/>
            <person name="Uchiyama I."/>
            <person name="Ito T."/>
            <person name="Fujiyama A."/>
            <person name="Inagaki F."/>
            <person name="Takami H."/>
        </authorList>
    </citation>
    <scope>NUCLEOTIDE SEQUENCE</scope>
    <source>
        <strain evidence="2">Expedition CK06-06</strain>
    </source>
</reference>
<dbReference type="Pfam" id="PF00665">
    <property type="entry name" value="rve"/>
    <property type="match status" value="1"/>
</dbReference>
<feature type="domain" description="Integrase catalytic" evidence="1">
    <location>
        <begin position="102"/>
        <end position="200"/>
    </location>
</feature>
<evidence type="ECO:0000259" key="1">
    <source>
        <dbReference type="PROSITE" id="PS50994"/>
    </source>
</evidence>